<comment type="caution">
    <text evidence="1">The sequence shown here is derived from an EMBL/GenBank/DDBJ whole genome shotgun (WGS) entry which is preliminary data.</text>
</comment>
<protein>
    <submittedName>
        <fullName evidence="1">Uncharacterized protein</fullName>
    </submittedName>
</protein>
<evidence type="ECO:0000313" key="2">
    <source>
        <dbReference type="Proteomes" id="UP000654345"/>
    </source>
</evidence>
<gene>
    <name evidence="1" type="ORF">KSB_83120</name>
</gene>
<organism evidence="1 2">
    <name type="scientific">Ktedonobacter robiniae</name>
    <dbReference type="NCBI Taxonomy" id="2778365"/>
    <lineage>
        <taxon>Bacteria</taxon>
        <taxon>Bacillati</taxon>
        <taxon>Chloroflexota</taxon>
        <taxon>Ktedonobacteria</taxon>
        <taxon>Ktedonobacterales</taxon>
        <taxon>Ktedonobacteraceae</taxon>
        <taxon>Ktedonobacter</taxon>
    </lineage>
</organism>
<evidence type="ECO:0000313" key="1">
    <source>
        <dbReference type="EMBL" id="GHO59837.1"/>
    </source>
</evidence>
<dbReference type="Proteomes" id="UP000654345">
    <property type="component" value="Unassembled WGS sequence"/>
</dbReference>
<dbReference type="EMBL" id="BNJG01000003">
    <property type="protein sequence ID" value="GHO59837.1"/>
    <property type="molecule type" value="Genomic_DNA"/>
</dbReference>
<sequence>MILHHIFLFNTIDLRITIALHSVPNVEGPVKHCQGRNKGIDERDALCRVRLPGSAGYTLVVK</sequence>
<reference evidence="1 2" key="1">
    <citation type="journal article" date="2021" name="Int. J. Syst. Evol. Microbiol.">
        <title>Reticulibacter mediterranei gen. nov., sp. nov., within the new family Reticulibacteraceae fam. nov., and Ktedonospora formicarum gen. nov., sp. nov., Ktedonobacter robiniae sp. nov., Dictyobacter formicarum sp. nov. and Dictyobacter arantiisoli sp. nov., belonging to the class Ktedonobacteria.</title>
        <authorList>
            <person name="Yabe S."/>
            <person name="Zheng Y."/>
            <person name="Wang C.M."/>
            <person name="Sakai Y."/>
            <person name="Abe K."/>
            <person name="Yokota A."/>
            <person name="Donadio S."/>
            <person name="Cavaletti L."/>
            <person name="Monciardini P."/>
        </authorList>
    </citation>
    <scope>NUCLEOTIDE SEQUENCE [LARGE SCALE GENOMIC DNA]</scope>
    <source>
        <strain evidence="1 2">SOSP1-30</strain>
    </source>
</reference>
<name>A0ABQ3V4Z0_9CHLR</name>
<proteinExistence type="predicted"/>
<keyword evidence="2" id="KW-1185">Reference proteome</keyword>
<accession>A0ABQ3V4Z0</accession>